<feature type="compositionally biased region" description="Low complexity" evidence="3">
    <location>
        <begin position="954"/>
        <end position="967"/>
    </location>
</feature>
<feature type="compositionally biased region" description="Basic and acidic residues" evidence="3">
    <location>
        <begin position="732"/>
        <end position="742"/>
    </location>
</feature>
<feature type="domain" description="BTB" evidence="4">
    <location>
        <begin position="421"/>
        <end position="604"/>
    </location>
</feature>
<name>A0A2A9MBR0_BESBE</name>
<feature type="region of interest" description="Disordered" evidence="3">
    <location>
        <begin position="1017"/>
        <end position="1037"/>
    </location>
</feature>
<feature type="compositionally biased region" description="Basic and acidic residues" evidence="3">
    <location>
        <begin position="815"/>
        <end position="825"/>
    </location>
</feature>
<sequence length="1153" mass="123300">MYGALNDAIRAILRRYRRTVVIHQDRYSQFIRALFTSCPLSDCTITIGGELPLSARFYGPLALSAPSPSSPLPAADLPSPAAPSGVRSASPRTQQVACGFPAVSDASWPWRGDDAEDWFVLVDRLSLPRGNADHLTQIGGAGPGCIPLNRRHASHGHAASSFIQEHRSRGFSGQDSRGERRRSRAYRPFGAMRRSRRSPSQRLIKKDSDRTARADSRSASLLSLLFERNIRPLSLRRPSARHLSRGLSGAAPPPRYEADQPADRGGAPQRRLERLCSMQNESYYSSPAPDSAHPSSLAFHRPARGSVASVSYRQADSFSSRVQASDQAQDRPESSFFPHGSRSTSLPAFSFASLPGRACRSTEASEDPRFLPHVSGSLESSSPVSTCDPAAGPAPDGRRPLSLDFVSQILRNPYVAALPVHAVRLAPDATVVNAHKLILACRSPFFHEELSKSYCLSRSLLNIPLSRGGNSRASKAPRGPGASHGANEHGEGRRQIPGGADVCGGAAAHMAGLGFRVRRSSETSPDRSLSCNPNVASVQRPAACSPVAELLKSHPSMLLQLIRYLYADEVEIPLKDVSAFVKLAKAFRLEDLWKRVEEEKTCIDSHMHRQSSRKVLAAPQTLGLSPRKDFPAILAGDLRSAVVSIFRHAEKQLHAIQLAQEKAPRSSRSDGDDGGGGSAGRCQKPRRGRHETSGGAAERPANGMWRGAGRSRNIHGKRGMEQTATESDELEDSRGGHREERQGLTLSVDSQEPEAKAEVIPSGCAEELGEKRARQLTHDEDLTFKNQSQHSTEEGGAQIKQEQTQGEAQTTKPRGVKERGEDRTPHLSLSGMTEERAAAGDQQNRKETCKASLEAGAEKQEPGGDCGKNEGFVDVFLSCADLCVYVGASQTPFPCHRFIVEKRSEYLATLLHSSFREVKVPPPCPVVLDGTLSPLDLSSCARPRAPGDRCLENSSSPLSSAPSSFLSSETRPPYLPAAASSASRCPLRSCPPSSSASSAVSSSAPYSSVSPPCVASTSCSRTSPPSPSRLDSTPSSLSVRSPVAASFQSLPSPLPPCRLISPVIAASSVSDSSACCASTVSAGSVNSTRAPLRRRTSHSPPHPLQGEPARSSSLPSSSALLSVSSAAAARPAALPSPASKEEGTAQDARWTGR</sequence>
<feature type="region of interest" description="Disordered" evidence="3">
    <location>
        <begin position="69"/>
        <end position="90"/>
    </location>
</feature>
<dbReference type="GeneID" id="40312894"/>
<feature type="region of interest" description="Disordered" evidence="3">
    <location>
        <begin position="658"/>
        <end position="865"/>
    </location>
</feature>
<evidence type="ECO:0000256" key="2">
    <source>
        <dbReference type="ARBA" id="ARBA00023043"/>
    </source>
</evidence>
<keyword evidence="2" id="KW-0040">ANK repeat</keyword>
<evidence type="ECO:0000259" key="4">
    <source>
        <dbReference type="SMART" id="SM00225"/>
    </source>
</evidence>
<dbReference type="AlphaFoldDB" id="A0A2A9MBR0"/>
<proteinExistence type="predicted"/>
<dbReference type="OrthoDB" id="684045at2759"/>
<reference evidence="5 6" key="1">
    <citation type="submission" date="2017-09" db="EMBL/GenBank/DDBJ databases">
        <title>Genome sequencing of Besnoitia besnoiti strain Bb-Ger1.</title>
        <authorList>
            <person name="Schares G."/>
            <person name="Venepally P."/>
            <person name="Lorenzi H.A."/>
        </authorList>
    </citation>
    <scope>NUCLEOTIDE SEQUENCE [LARGE SCALE GENOMIC DNA]</scope>
    <source>
        <strain evidence="5 6">Bb-Ger1</strain>
    </source>
</reference>
<comment type="caution">
    <text evidence="5">The sequence shown here is derived from an EMBL/GenBank/DDBJ whole genome shotgun (WGS) entry which is preliminary data.</text>
</comment>
<keyword evidence="1" id="KW-0677">Repeat</keyword>
<protein>
    <recommendedName>
        <fullName evidence="4">BTB domain-containing protein</fullName>
    </recommendedName>
</protein>
<evidence type="ECO:0000256" key="3">
    <source>
        <dbReference type="SAM" id="MobiDB-lite"/>
    </source>
</evidence>
<feature type="compositionally biased region" description="Basic and acidic residues" evidence="3">
    <location>
        <begin position="204"/>
        <end position="214"/>
    </location>
</feature>
<organism evidence="5 6">
    <name type="scientific">Besnoitia besnoiti</name>
    <name type="common">Apicomplexan protozoan</name>
    <dbReference type="NCBI Taxonomy" id="94643"/>
    <lineage>
        <taxon>Eukaryota</taxon>
        <taxon>Sar</taxon>
        <taxon>Alveolata</taxon>
        <taxon>Apicomplexa</taxon>
        <taxon>Conoidasida</taxon>
        <taxon>Coccidia</taxon>
        <taxon>Eucoccidiorida</taxon>
        <taxon>Eimeriorina</taxon>
        <taxon>Sarcocystidae</taxon>
        <taxon>Besnoitia</taxon>
    </lineage>
</organism>
<dbReference type="KEGG" id="bbes:BESB_079670"/>
<feature type="compositionally biased region" description="Low complexity" evidence="3">
    <location>
        <begin position="69"/>
        <end position="84"/>
    </location>
</feature>
<dbReference type="VEuPathDB" id="ToxoDB:BESB_079670"/>
<dbReference type="Proteomes" id="UP000224006">
    <property type="component" value="Chromosome VII"/>
</dbReference>
<feature type="compositionally biased region" description="Polar residues" evidence="3">
    <location>
        <begin position="800"/>
        <end position="812"/>
    </location>
</feature>
<dbReference type="STRING" id="94643.A0A2A9MBR0"/>
<dbReference type="SUPFAM" id="SSF54695">
    <property type="entry name" value="POZ domain"/>
    <property type="match status" value="1"/>
</dbReference>
<feature type="compositionally biased region" description="Low complexity" evidence="3">
    <location>
        <begin position="1108"/>
        <end position="1138"/>
    </location>
</feature>
<feature type="region of interest" description="Disordered" evidence="3">
    <location>
        <begin position="1086"/>
        <end position="1153"/>
    </location>
</feature>
<dbReference type="PANTHER" id="PTHR46231:SF1">
    <property type="entry name" value="ANKYRIN REPEAT AND BTB_POZ DOMAIN-CONTAINING PROTEIN 1"/>
    <property type="match status" value="1"/>
</dbReference>
<feature type="region of interest" description="Disordered" evidence="3">
    <location>
        <begin position="318"/>
        <end position="343"/>
    </location>
</feature>
<accession>A0A2A9MBR0</accession>
<feature type="region of interest" description="Disordered" evidence="3">
    <location>
        <begin position="151"/>
        <end position="214"/>
    </location>
</feature>
<feature type="compositionally biased region" description="Basic and acidic residues" evidence="3">
    <location>
        <begin position="768"/>
        <end position="783"/>
    </location>
</feature>
<dbReference type="GO" id="GO:0000151">
    <property type="term" value="C:ubiquitin ligase complex"/>
    <property type="evidence" value="ECO:0007669"/>
    <property type="project" value="TreeGrafter"/>
</dbReference>
<dbReference type="InterPro" id="IPR011333">
    <property type="entry name" value="SKP1/BTB/POZ_sf"/>
</dbReference>
<keyword evidence="6" id="KW-1185">Reference proteome</keyword>
<dbReference type="CDD" id="cd18186">
    <property type="entry name" value="BTB_POZ_ZBTB_KLHL-like"/>
    <property type="match status" value="2"/>
</dbReference>
<feature type="region of interest" description="Disordered" evidence="3">
    <location>
        <begin position="365"/>
        <end position="398"/>
    </location>
</feature>
<dbReference type="PANTHER" id="PTHR46231">
    <property type="entry name" value="ANKYRIN REPEAT AND BTB/POZ DOMAIN-CONTAINING PROTEIN 1"/>
    <property type="match status" value="1"/>
</dbReference>
<feature type="region of interest" description="Disordered" evidence="3">
    <location>
        <begin position="948"/>
        <end position="967"/>
    </location>
</feature>
<dbReference type="EMBL" id="NWUJ01000008">
    <property type="protein sequence ID" value="PFH33751.1"/>
    <property type="molecule type" value="Genomic_DNA"/>
</dbReference>
<dbReference type="Gene3D" id="3.30.710.10">
    <property type="entry name" value="Potassium Channel Kv1.1, Chain A"/>
    <property type="match status" value="1"/>
</dbReference>
<dbReference type="SMART" id="SM00225">
    <property type="entry name" value="BTB"/>
    <property type="match status" value="1"/>
</dbReference>
<feature type="region of interest" description="Disordered" evidence="3">
    <location>
        <begin position="467"/>
        <end position="498"/>
    </location>
</feature>
<evidence type="ECO:0000313" key="6">
    <source>
        <dbReference type="Proteomes" id="UP000224006"/>
    </source>
</evidence>
<feature type="compositionally biased region" description="Basic and acidic residues" evidence="3">
    <location>
        <begin position="662"/>
        <end position="671"/>
    </location>
</feature>
<dbReference type="GO" id="GO:0005737">
    <property type="term" value="C:cytoplasm"/>
    <property type="evidence" value="ECO:0007669"/>
    <property type="project" value="TreeGrafter"/>
</dbReference>
<dbReference type="InterPro" id="IPR044515">
    <property type="entry name" value="ABTB1"/>
</dbReference>
<feature type="compositionally biased region" description="Low complexity" evidence="3">
    <location>
        <begin position="375"/>
        <end position="395"/>
    </location>
</feature>
<evidence type="ECO:0000313" key="5">
    <source>
        <dbReference type="EMBL" id="PFH33751.1"/>
    </source>
</evidence>
<feature type="compositionally biased region" description="Basic and acidic residues" evidence="3">
    <location>
        <begin position="833"/>
        <end position="849"/>
    </location>
</feature>
<dbReference type="RefSeq" id="XP_029217760.1">
    <property type="nucleotide sequence ID" value="XM_029366329.1"/>
</dbReference>
<feature type="compositionally biased region" description="Polar residues" evidence="3">
    <location>
        <begin position="318"/>
        <end position="327"/>
    </location>
</feature>
<gene>
    <name evidence="5" type="ORF">BESB_079670</name>
</gene>
<feature type="region of interest" description="Disordered" evidence="3">
    <location>
        <begin position="237"/>
        <end position="269"/>
    </location>
</feature>
<evidence type="ECO:0000256" key="1">
    <source>
        <dbReference type="ARBA" id="ARBA00022737"/>
    </source>
</evidence>
<dbReference type="InterPro" id="IPR000210">
    <property type="entry name" value="BTB/POZ_dom"/>
</dbReference>